<comment type="caution">
    <text evidence="2">The sequence shown here is derived from an EMBL/GenBank/DDBJ whole genome shotgun (WGS) entry which is preliminary data.</text>
</comment>
<feature type="region of interest" description="Disordered" evidence="1">
    <location>
        <begin position="350"/>
        <end position="386"/>
    </location>
</feature>
<reference evidence="2 3" key="1">
    <citation type="submission" date="2024-02" db="EMBL/GenBank/DDBJ databases">
        <authorList>
            <person name="Chen Y."/>
            <person name="Shah S."/>
            <person name="Dougan E. K."/>
            <person name="Thang M."/>
            <person name="Chan C."/>
        </authorList>
    </citation>
    <scope>NUCLEOTIDE SEQUENCE [LARGE SCALE GENOMIC DNA]</scope>
</reference>
<organism evidence="2 3">
    <name type="scientific">Durusdinium trenchii</name>
    <dbReference type="NCBI Taxonomy" id="1381693"/>
    <lineage>
        <taxon>Eukaryota</taxon>
        <taxon>Sar</taxon>
        <taxon>Alveolata</taxon>
        <taxon>Dinophyceae</taxon>
        <taxon>Suessiales</taxon>
        <taxon>Symbiodiniaceae</taxon>
        <taxon>Durusdinium</taxon>
    </lineage>
</organism>
<dbReference type="EMBL" id="CAXAMN010028195">
    <property type="protein sequence ID" value="CAK9115680.1"/>
    <property type="molecule type" value="Genomic_DNA"/>
</dbReference>
<proteinExistence type="predicted"/>
<evidence type="ECO:0000313" key="3">
    <source>
        <dbReference type="Proteomes" id="UP001642484"/>
    </source>
</evidence>
<evidence type="ECO:0000313" key="2">
    <source>
        <dbReference type="EMBL" id="CAK9115680.1"/>
    </source>
</evidence>
<keyword evidence="3" id="KW-1185">Reference proteome</keyword>
<dbReference type="Proteomes" id="UP001642484">
    <property type="component" value="Unassembled WGS sequence"/>
</dbReference>
<sequence>MMPDMRLGKDKTGSQRDTYSVDAFLSIMYEGVAEVLPDRFVRRGRAAASDDPEWDLESDCQDQEDLRDFLDKPGTGAIWASFQPEEKKLTKFLPPGTVHDLYTHNTSTRSLFGAVAVSYSTFLRVYQSRWKDVLKFRARSMFSQCELCYNFKQDLSSTSLSMEARLGTLTKYRRHLADQYSDRCILWSLQEAACDPQSDLVIMCTDGMDQGKFRLPRYPGHRASSAVASANRPKVKLHGLWVWDLPDQLAAGIDAGSFRGGTLDCPISPAMAPLCRMLEQQLVKVQKPDEEQKKLAAIKDEGSAATPSPMKRLASDFEKKIKALPGEFERNDRTDEWRWVYANHTDWHRYGTPAQSSPHHRAPLQPPASDSQGKGKGQGYNKMSPGWTQEEAEAYAVELTQRIKEEEEEQKKKNAHEKENKEKETKDEKMNGEQEQWGWDHHHGWQWGDGHSQDSTWRWGESDMKDDHDMKDEKKEDGAKSEEQPEGEPSAKAAKSGEQREPAKEAKSETAAETTPPPPWRAAAVQPPAAPEVGTTLAPSPAGPLGATPKVLSTPSSHKRSRTTSQLDTHSLDVIKGWTRMTCVAWVALMVSELDCEDTEEAREIMSQHLTFTKWKDSAFSTEQLRTTRWLLGARPKNIPDGYHELLTVTPMAQEMLMDLHVKSFLRATRRVKSAARSRARLCADDFDRLVDFACVFAHIRKCAMRVVSKSRDVDSKLMAAFLAKDYYQDIEAVIASKNPEFRVQSLTVWQDIVEPPSLPTVLQGDESADLLAAQEAASATKFNELQIRLTADCEAMNKYNADKQKAESRKHVQRVLHEKNQLAVGKKVVDEYMASNCWAGLIGDMMLPHELDKIIKAAAAKRQVAMDKLLTIGWVDLTKIGVLTQKDMNKVGTWCERLISRNPTSTCVVMALPLLTSSSGCGALRSDIRKLEDKLLFHQMEFRSFFLPVDHTSLHHNRDMPGGFTFYLIVSDATLPRSGTAHRANRSAEKVDRSGVNTFCFSKLWQTQVTSSSPRAIDESEFIVPATGGVSSAEGRRNYTDLQETSQWLGGLEIPKVILGDLLSGVMSERLPRYKPEIDEDQMAGPVSEPSLKEVRSEWLADPVRAPQWRQVLSEFDRCFGTRADNAPPAPVTESAATEPAVASLDWDSVFPDEPREATAWHTKYDALVLGKFQWCPELTGYIIGSSEGNGVGTKFFLEASEDYTIDGFNHADAEALLTYGAGVWLQDAKVQSYLDEHPDGKGVECHFDSDECKVLLVENGQDGAVTTLREVIRKCESMNMVDVELGGHTYSRPPQVVQGLANDRFEVSRKENSRLLWRPNQVQASGLRATNAASFYAHSTLSASQGLLQVWRMRAHKSEKSLCAAKPLWFLARQLKVPKGMVQRIV</sequence>
<evidence type="ECO:0000256" key="1">
    <source>
        <dbReference type="SAM" id="MobiDB-lite"/>
    </source>
</evidence>
<feature type="compositionally biased region" description="Basic and acidic residues" evidence="1">
    <location>
        <begin position="460"/>
        <end position="483"/>
    </location>
</feature>
<feature type="compositionally biased region" description="Basic and acidic residues" evidence="1">
    <location>
        <begin position="405"/>
        <end position="443"/>
    </location>
</feature>
<accession>A0ABP0SU18</accession>
<feature type="compositionally biased region" description="Basic and acidic residues" evidence="1">
    <location>
        <begin position="495"/>
        <end position="510"/>
    </location>
</feature>
<gene>
    <name evidence="2" type="ORF">CCMP2556_LOCUS53447</name>
</gene>
<protein>
    <submittedName>
        <fullName evidence="2">Uncharacterized protein</fullName>
    </submittedName>
</protein>
<feature type="region of interest" description="Disordered" evidence="1">
    <location>
        <begin position="405"/>
        <end position="567"/>
    </location>
</feature>
<name>A0ABP0SU18_9DINO</name>